<accession>A0ABQ5B187</accession>
<sequence>MKRFSSISVGIETLFGLLKLVVKAVALAVSLNAGKVGITGFEEEPLLYSKIAVVVALSNFLVHLHKLVQLCSIELVVGEGLWFVRDENGEGSDFVRKLMNVITNEGTTNLVNNRATSSGSSFMNLDNDGKFASNTLIGIVESDSEVEVVFDETANLRISTSGKDGSDKGYGTNSLLEQWKDSYPDNDDYDPYDDDMYENQDLSKHL</sequence>
<reference evidence="2" key="2">
    <citation type="submission" date="2022-01" db="EMBL/GenBank/DDBJ databases">
        <authorList>
            <person name="Yamashiro T."/>
            <person name="Shiraishi A."/>
            <person name="Satake H."/>
            <person name="Nakayama K."/>
        </authorList>
    </citation>
    <scope>NUCLEOTIDE SEQUENCE</scope>
</reference>
<organism evidence="2 3">
    <name type="scientific">Tanacetum coccineum</name>
    <dbReference type="NCBI Taxonomy" id="301880"/>
    <lineage>
        <taxon>Eukaryota</taxon>
        <taxon>Viridiplantae</taxon>
        <taxon>Streptophyta</taxon>
        <taxon>Embryophyta</taxon>
        <taxon>Tracheophyta</taxon>
        <taxon>Spermatophyta</taxon>
        <taxon>Magnoliopsida</taxon>
        <taxon>eudicotyledons</taxon>
        <taxon>Gunneridae</taxon>
        <taxon>Pentapetalae</taxon>
        <taxon>asterids</taxon>
        <taxon>campanulids</taxon>
        <taxon>Asterales</taxon>
        <taxon>Asteraceae</taxon>
        <taxon>Asteroideae</taxon>
        <taxon>Anthemideae</taxon>
        <taxon>Anthemidinae</taxon>
        <taxon>Tanacetum</taxon>
    </lineage>
</organism>
<dbReference type="Proteomes" id="UP001151760">
    <property type="component" value="Unassembled WGS sequence"/>
</dbReference>
<proteinExistence type="predicted"/>
<gene>
    <name evidence="2" type="ORF">Tco_0841601</name>
</gene>
<evidence type="ECO:0000313" key="2">
    <source>
        <dbReference type="EMBL" id="GJT07139.1"/>
    </source>
</evidence>
<dbReference type="EMBL" id="BQNB010012727">
    <property type="protein sequence ID" value="GJT07139.1"/>
    <property type="molecule type" value="Genomic_DNA"/>
</dbReference>
<name>A0ABQ5B187_9ASTR</name>
<feature type="compositionally biased region" description="Acidic residues" evidence="1">
    <location>
        <begin position="184"/>
        <end position="198"/>
    </location>
</feature>
<evidence type="ECO:0000313" key="3">
    <source>
        <dbReference type="Proteomes" id="UP001151760"/>
    </source>
</evidence>
<protein>
    <submittedName>
        <fullName evidence="2">Uncharacterized protein</fullName>
    </submittedName>
</protein>
<evidence type="ECO:0000256" key="1">
    <source>
        <dbReference type="SAM" id="MobiDB-lite"/>
    </source>
</evidence>
<reference evidence="2" key="1">
    <citation type="journal article" date="2022" name="Int. J. Mol. Sci.">
        <title>Draft Genome of Tanacetum Coccineum: Genomic Comparison of Closely Related Tanacetum-Family Plants.</title>
        <authorList>
            <person name="Yamashiro T."/>
            <person name="Shiraishi A."/>
            <person name="Nakayama K."/>
            <person name="Satake H."/>
        </authorList>
    </citation>
    <scope>NUCLEOTIDE SEQUENCE</scope>
</reference>
<keyword evidence="3" id="KW-1185">Reference proteome</keyword>
<comment type="caution">
    <text evidence="2">The sequence shown here is derived from an EMBL/GenBank/DDBJ whole genome shotgun (WGS) entry which is preliminary data.</text>
</comment>
<feature type="region of interest" description="Disordered" evidence="1">
    <location>
        <begin position="161"/>
        <end position="206"/>
    </location>
</feature>